<keyword evidence="2 3" id="KW-0472">Membrane</keyword>
<protein>
    <recommendedName>
        <fullName evidence="2">Biotin transporter</fullName>
    </recommendedName>
</protein>
<dbReference type="Proteomes" id="UP000429958">
    <property type="component" value="Unassembled WGS sequence"/>
</dbReference>
<evidence type="ECO:0000256" key="1">
    <source>
        <dbReference type="ARBA" id="ARBA00010692"/>
    </source>
</evidence>
<keyword evidence="3" id="KW-1133">Transmembrane helix</keyword>
<dbReference type="RefSeq" id="WP_154472512.1">
    <property type="nucleotide sequence ID" value="NZ_DBEWUL010000100.1"/>
</dbReference>
<reference evidence="4 5" key="1">
    <citation type="submission" date="2019-08" db="EMBL/GenBank/DDBJ databases">
        <title>In-depth cultivation of the pig gut microbiome towards novel bacterial diversity and tailored functional studies.</title>
        <authorList>
            <person name="Wylensek D."/>
            <person name="Hitch T.C.A."/>
            <person name="Clavel T."/>
        </authorList>
    </citation>
    <scope>NUCLEOTIDE SEQUENCE [LARGE SCALE GENOMIC DNA]</scope>
    <source>
        <strain evidence="4 5">WCA-389-WT-23D1</strain>
    </source>
</reference>
<dbReference type="AlphaFoldDB" id="A0A7X2NLJ0"/>
<keyword evidence="5" id="KW-1185">Reference proteome</keyword>
<evidence type="ECO:0000256" key="2">
    <source>
        <dbReference type="PIRNR" id="PIRNR016661"/>
    </source>
</evidence>
<dbReference type="GO" id="GO:0015225">
    <property type="term" value="F:biotin transmembrane transporter activity"/>
    <property type="evidence" value="ECO:0007669"/>
    <property type="project" value="UniProtKB-UniRule"/>
</dbReference>
<comment type="subcellular location">
    <subcellularLocation>
        <location evidence="2">Cell membrane</location>
        <topology evidence="2">Multi-pass membrane protein</topology>
    </subcellularLocation>
</comment>
<name>A0A7X2NLJ0_9CLOT</name>
<dbReference type="PANTHER" id="PTHR34295">
    <property type="entry name" value="BIOTIN TRANSPORTER BIOY"/>
    <property type="match status" value="1"/>
</dbReference>
<dbReference type="Pfam" id="PF02632">
    <property type="entry name" value="BioY"/>
    <property type="match status" value="1"/>
</dbReference>
<evidence type="ECO:0000256" key="3">
    <source>
        <dbReference type="SAM" id="Phobius"/>
    </source>
</evidence>
<keyword evidence="3" id="KW-0812">Transmembrane</keyword>
<dbReference type="InterPro" id="IPR003784">
    <property type="entry name" value="BioY"/>
</dbReference>
<dbReference type="PANTHER" id="PTHR34295:SF1">
    <property type="entry name" value="BIOTIN TRANSPORTER BIOY"/>
    <property type="match status" value="1"/>
</dbReference>
<evidence type="ECO:0000313" key="4">
    <source>
        <dbReference type="EMBL" id="MSS37084.1"/>
    </source>
</evidence>
<dbReference type="EMBL" id="VUMD01000008">
    <property type="protein sequence ID" value="MSS37084.1"/>
    <property type="molecule type" value="Genomic_DNA"/>
</dbReference>
<comment type="similarity">
    <text evidence="1 2">Belongs to the BioY family.</text>
</comment>
<proteinExistence type="inferred from homology"/>
<feature type="transmembrane region" description="Helical" evidence="3">
    <location>
        <begin position="84"/>
        <end position="105"/>
    </location>
</feature>
<keyword evidence="2" id="KW-0813">Transport</keyword>
<dbReference type="PIRSF" id="PIRSF016661">
    <property type="entry name" value="BioY"/>
    <property type="match status" value="1"/>
</dbReference>
<organism evidence="4 5">
    <name type="scientific">Clostridium porci</name>
    <dbReference type="NCBI Taxonomy" id="2605778"/>
    <lineage>
        <taxon>Bacteria</taxon>
        <taxon>Bacillati</taxon>
        <taxon>Bacillota</taxon>
        <taxon>Clostridia</taxon>
        <taxon>Eubacteriales</taxon>
        <taxon>Clostridiaceae</taxon>
        <taxon>Clostridium</taxon>
    </lineage>
</organism>
<sequence>MKTTFQTNELTKIALFSALISVSAYIAIPLPFSPVSLTAQTFIINLMALLLTPRQTICTLLLYILLGLIGLPVFSGGAGGPAKLFGPTGGYIFSWLIAVPLMAHLKGSRYHFYRYCAVTILAGMPIIYLLGTVYMKYLTGMDWAAAFTSAVLPFIPLDLFKCVAASLVAKPVQLSLSALENSRS</sequence>
<feature type="transmembrane region" description="Helical" evidence="3">
    <location>
        <begin position="60"/>
        <end position="78"/>
    </location>
</feature>
<keyword evidence="2" id="KW-1003">Cell membrane</keyword>
<comment type="caution">
    <text evidence="4">The sequence shown here is derived from an EMBL/GenBank/DDBJ whole genome shotgun (WGS) entry which is preliminary data.</text>
</comment>
<gene>
    <name evidence="4" type="ORF">FYJ39_10975</name>
</gene>
<dbReference type="Gene3D" id="1.10.1760.20">
    <property type="match status" value="1"/>
</dbReference>
<feature type="transmembrane region" description="Helical" evidence="3">
    <location>
        <begin position="112"/>
        <end position="131"/>
    </location>
</feature>
<feature type="transmembrane region" description="Helical" evidence="3">
    <location>
        <begin position="12"/>
        <end position="28"/>
    </location>
</feature>
<dbReference type="GO" id="GO:0005886">
    <property type="term" value="C:plasma membrane"/>
    <property type="evidence" value="ECO:0007669"/>
    <property type="project" value="UniProtKB-SubCell"/>
</dbReference>
<evidence type="ECO:0000313" key="5">
    <source>
        <dbReference type="Proteomes" id="UP000429958"/>
    </source>
</evidence>
<accession>A0A7X2NLJ0</accession>
<feature type="transmembrane region" description="Helical" evidence="3">
    <location>
        <begin position="34"/>
        <end position="53"/>
    </location>
</feature>